<evidence type="ECO:0000256" key="2">
    <source>
        <dbReference type="SAM" id="MobiDB-lite"/>
    </source>
</evidence>
<proteinExistence type="predicted"/>
<dbReference type="SMART" id="SM00252">
    <property type="entry name" value="SH2"/>
    <property type="match status" value="1"/>
</dbReference>
<gene>
    <name evidence="4" type="ORF">PHYEVI_LOCUS2764</name>
</gene>
<feature type="domain" description="SH2" evidence="3">
    <location>
        <begin position="549"/>
        <end position="644"/>
    </location>
</feature>
<dbReference type="InterPro" id="IPR000980">
    <property type="entry name" value="SH2"/>
</dbReference>
<dbReference type="InterPro" id="IPR036860">
    <property type="entry name" value="SH2_dom_sf"/>
</dbReference>
<dbReference type="AlphaFoldDB" id="A0A9N9XKT8"/>
<evidence type="ECO:0000259" key="3">
    <source>
        <dbReference type="PROSITE" id="PS50001"/>
    </source>
</evidence>
<feature type="region of interest" description="Disordered" evidence="2">
    <location>
        <begin position="102"/>
        <end position="206"/>
    </location>
</feature>
<evidence type="ECO:0000313" key="5">
    <source>
        <dbReference type="Proteomes" id="UP001153712"/>
    </source>
</evidence>
<reference evidence="4" key="1">
    <citation type="submission" date="2022-01" db="EMBL/GenBank/DDBJ databases">
        <authorList>
            <person name="King R."/>
        </authorList>
    </citation>
    <scope>NUCLEOTIDE SEQUENCE</scope>
</reference>
<keyword evidence="5" id="KW-1185">Reference proteome</keyword>
<dbReference type="PROSITE" id="PS50001">
    <property type="entry name" value="SH2"/>
    <property type="match status" value="1"/>
</dbReference>
<dbReference type="OrthoDB" id="10044490at2759"/>
<feature type="region of interest" description="Disordered" evidence="2">
    <location>
        <begin position="469"/>
        <end position="537"/>
    </location>
</feature>
<sequence length="654" mass="75143">MSLNKVLLLDEPSLLSLLKTNNHEDIAGIVQSKHLDGKQLLDLSEFQTISWKLSPAQNKRLFAFIRSIKEDPYILFKKQPINKPKPNLPVTQKPILPTRPLQVKQPLKPPQQLPTTNHEEIKPKPKMHLPPQATHKNETLGKSIRKPPAIAPETLDDVDYEDLENTYDKEPPNEEYLEPNDFNEEENEPENTYEPAPDDNRRARNISQTKPVSIATRAPIPIPRVEDDEPNQKMKNLKNNIRTIGGYLNIDVEETEAEINEELSQTGKKYTVNDLTNIIIVDEDESKRPVNFLGKINKFFTLKSKSTRANSSNYENHMLRSEMPGFELPESVRNRPLPDIPSTLNKKRDIITEKPRKRISLHRREPEDEPPLPVQDKGRRSPRSQPERPTEDKVINDIKRLQSIRNKSLVKVNKEDEDLLVYENRKPLKTSTSRQNSLSPLPILTDELAAQLSEKLKVRASAFIPAIQDTDDDQPVYNNIDDDSVKDEPEEDHQPIYGNVDDEEEEPEDTDNNVEDDNNEDEGEDDDNVEDEEEQEVYVDSIFNINNERFYRNTDRKGAKQLLRALPSGSFLFRPSERYFLVLTLKAENRFYNLGIERTSTNKIRLNADASSVSPEFGTLRAFVDYFKKEPVTFTHGNGLVEVCLNPSLPADLF</sequence>
<keyword evidence="1" id="KW-0727">SH2 domain</keyword>
<evidence type="ECO:0000313" key="4">
    <source>
        <dbReference type="EMBL" id="CAG9856341.1"/>
    </source>
</evidence>
<dbReference type="Proteomes" id="UP001153712">
    <property type="component" value="Chromosome 12"/>
</dbReference>
<feature type="region of interest" description="Disordered" evidence="2">
    <location>
        <begin position="327"/>
        <end position="393"/>
    </location>
</feature>
<feature type="compositionally biased region" description="Acidic residues" evidence="2">
    <location>
        <begin position="469"/>
        <end position="491"/>
    </location>
</feature>
<name>A0A9N9XKT8_PHYSR</name>
<organism evidence="4 5">
    <name type="scientific">Phyllotreta striolata</name>
    <name type="common">Striped flea beetle</name>
    <name type="synonym">Crioceris striolata</name>
    <dbReference type="NCBI Taxonomy" id="444603"/>
    <lineage>
        <taxon>Eukaryota</taxon>
        <taxon>Metazoa</taxon>
        <taxon>Ecdysozoa</taxon>
        <taxon>Arthropoda</taxon>
        <taxon>Hexapoda</taxon>
        <taxon>Insecta</taxon>
        <taxon>Pterygota</taxon>
        <taxon>Neoptera</taxon>
        <taxon>Endopterygota</taxon>
        <taxon>Coleoptera</taxon>
        <taxon>Polyphaga</taxon>
        <taxon>Cucujiformia</taxon>
        <taxon>Chrysomeloidea</taxon>
        <taxon>Chrysomelidae</taxon>
        <taxon>Galerucinae</taxon>
        <taxon>Alticini</taxon>
        <taxon>Phyllotreta</taxon>
    </lineage>
</organism>
<evidence type="ECO:0000256" key="1">
    <source>
        <dbReference type="PROSITE-ProRule" id="PRU00191"/>
    </source>
</evidence>
<feature type="compositionally biased region" description="Acidic residues" evidence="2">
    <location>
        <begin position="154"/>
        <end position="165"/>
    </location>
</feature>
<feature type="compositionally biased region" description="Acidic residues" evidence="2">
    <location>
        <begin position="173"/>
        <end position="191"/>
    </location>
</feature>
<accession>A0A9N9XKT8</accession>
<dbReference type="SUPFAM" id="SSF55550">
    <property type="entry name" value="SH2 domain"/>
    <property type="match status" value="1"/>
</dbReference>
<feature type="compositionally biased region" description="Acidic residues" evidence="2">
    <location>
        <begin position="500"/>
        <end position="537"/>
    </location>
</feature>
<dbReference type="Gene3D" id="3.30.505.10">
    <property type="entry name" value="SH2 domain"/>
    <property type="match status" value="1"/>
</dbReference>
<protein>
    <recommendedName>
        <fullName evidence="3">SH2 domain-containing protein</fullName>
    </recommendedName>
</protein>
<dbReference type="CDD" id="cd00173">
    <property type="entry name" value="SH2"/>
    <property type="match status" value="1"/>
</dbReference>
<dbReference type="EMBL" id="OU900105">
    <property type="protein sequence ID" value="CAG9856341.1"/>
    <property type="molecule type" value="Genomic_DNA"/>
</dbReference>